<dbReference type="AlphaFoldDB" id="A0A918E6C2"/>
<sequence length="91" mass="10056">MSAYLVQTTGPHLAPGMVLDAPASNDDFLLNFGDDTEARAELIRDDDGRPLVRVGGYMTMDGTVVAERLWTVREVLEQEGRRLVRLGEPLV</sequence>
<evidence type="ECO:0000313" key="2">
    <source>
        <dbReference type="Proteomes" id="UP000660745"/>
    </source>
</evidence>
<keyword evidence="2" id="KW-1185">Reference proteome</keyword>
<organism evidence="1 2">
    <name type="scientific">Nonomuraea glycinis</name>
    <dbReference type="NCBI Taxonomy" id="2047744"/>
    <lineage>
        <taxon>Bacteria</taxon>
        <taxon>Bacillati</taxon>
        <taxon>Actinomycetota</taxon>
        <taxon>Actinomycetes</taxon>
        <taxon>Streptosporangiales</taxon>
        <taxon>Streptosporangiaceae</taxon>
        <taxon>Nonomuraea</taxon>
    </lineage>
</organism>
<gene>
    <name evidence="1" type="ORF">GCM10012278_31360</name>
</gene>
<dbReference type="Proteomes" id="UP000660745">
    <property type="component" value="Unassembled WGS sequence"/>
</dbReference>
<evidence type="ECO:0000313" key="1">
    <source>
        <dbReference type="EMBL" id="GGP06681.1"/>
    </source>
</evidence>
<name>A0A918E6C2_9ACTN</name>
<reference evidence="1" key="2">
    <citation type="submission" date="2020-09" db="EMBL/GenBank/DDBJ databases">
        <authorList>
            <person name="Sun Q."/>
            <person name="Zhou Y."/>
        </authorList>
    </citation>
    <scope>NUCLEOTIDE SEQUENCE</scope>
    <source>
        <strain evidence="1">CGMCC 4.7430</strain>
    </source>
</reference>
<accession>A0A918E6C2</accession>
<reference evidence="1" key="1">
    <citation type="journal article" date="2014" name="Int. J. Syst. Evol. Microbiol.">
        <title>Complete genome sequence of Corynebacterium casei LMG S-19264T (=DSM 44701T), isolated from a smear-ripened cheese.</title>
        <authorList>
            <consortium name="US DOE Joint Genome Institute (JGI-PGF)"/>
            <person name="Walter F."/>
            <person name="Albersmeier A."/>
            <person name="Kalinowski J."/>
            <person name="Ruckert C."/>
        </authorList>
    </citation>
    <scope>NUCLEOTIDE SEQUENCE</scope>
    <source>
        <strain evidence="1">CGMCC 4.7430</strain>
    </source>
</reference>
<dbReference type="EMBL" id="BMNK01000004">
    <property type="protein sequence ID" value="GGP06681.1"/>
    <property type="molecule type" value="Genomic_DNA"/>
</dbReference>
<proteinExistence type="predicted"/>
<dbReference type="RefSeq" id="WP_189139298.1">
    <property type="nucleotide sequence ID" value="NZ_BMNK01000004.1"/>
</dbReference>
<protein>
    <submittedName>
        <fullName evidence="1">Uncharacterized protein</fullName>
    </submittedName>
</protein>
<comment type="caution">
    <text evidence="1">The sequence shown here is derived from an EMBL/GenBank/DDBJ whole genome shotgun (WGS) entry which is preliminary data.</text>
</comment>